<feature type="binding site" evidence="11">
    <location>
        <position position="231"/>
    </location>
    <ligand>
        <name>NADP(+)</name>
        <dbReference type="ChEBI" id="CHEBI:58349"/>
    </ligand>
</feature>
<keyword evidence="7 11" id="KW-0560">Oxidoreductase</keyword>
<evidence type="ECO:0000256" key="4">
    <source>
        <dbReference type="ARBA" id="ARBA00022755"/>
    </source>
</evidence>
<keyword evidence="10 11" id="KW-0511">Multifunctional enzyme</keyword>
<dbReference type="GO" id="GO:0004488">
    <property type="term" value="F:methylenetetrahydrofolate dehydrogenase (NADP+) activity"/>
    <property type="evidence" value="ECO:0007669"/>
    <property type="project" value="UniProtKB-EC"/>
</dbReference>
<keyword evidence="5 11" id="KW-0378">Hydrolase</keyword>
<keyword evidence="8 11" id="KW-0368">Histidine biosynthesis</keyword>
<dbReference type="InterPro" id="IPR020630">
    <property type="entry name" value="THF_DH/CycHdrlase_cat_dom"/>
</dbReference>
<keyword evidence="6 11" id="KW-0521">NADP</keyword>
<evidence type="ECO:0000256" key="5">
    <source>
        <dbReference type="ARBA" id="ARBA00022801"/>
    </source>
</evidence>
<dbReference type="CDD" id="cd01080">
    <property type="entry name" value="NAD_bind_m-THF_DH_Cyclohyd"/>
    <property type="match status" value="1"/>
</dbReference>
<keyword evidence="2 11" id="KW-0554">One-carbon metabolism</keyword>
<dbReference type="InterPro" id="IPR020631">
    <property type="entry name" value="THF_DH/CycHdrlase_NAD-bd_dom"/>
</dbReference>
<dbReference type="HAMAP" id="MF_01576">
    <property type="entry name" value="THF_DHG_CYH"/>
    <property type="match status" value="1"/>
</dbReference>
<dbReference type="Pfam" id="PF02882">
    <property type="entry name" value="THF_DHG_CYH_C"/>
    <property type="match status" value="1"/>
</dbReference>
<comment type="caution">
    <text evidence="11">Lacks conserved residue(s) required for the propagation of feature annotation.</text>
</comment>
<dbReference type="Pfam" id="PF00763">
    <property type="entry name" value="THF_DHG_CYH"/>
    <property type="match status" value="1"/>
</dbReference>
<reference evidence="14 15" key="1">
    <citation type="submission" date="2023-06" db="EMBL/GenBank/DDBJ databases">
        <title>Identification and characterization of horizontal gene transfer across gut microbiota members of farm animals based on homology search.</title>
        <authorList>
            <person name="Schwarzerova J."/>
            <person name="Nykrynova M."/>
            <person name="Jureckova K."/>
            <person name="Cejkova D."/>
            <person name="Rychlik I."/>
        </authorList>
    </citation>
    <scope>NUCLEOTIDE SEQUENCE [LARGE SCALE GENOMIC DNA]</scope>
    <source>
        <strain evidence="14 15">ET39</strain>
    </source>
</reference>
<dbReference type="Gene3D" id="3.40.50.10860">
    <property type="entry name" value="Leucine Dehydrogenase, chain A, domain 1"/>
    <property type="match status" value="1"/>
</dbReference>
<dbReference type="Gene3D" id="3.40.50.720">
    <property type="entry name" value="NAD(P)-binding Rossmann-like Domain"/>
    <property type="match status" value="1"/>
</dbReference>
<comment type="function">
    <text evidence="11">Catalyzes the oxidation of 5,10-methylenetetrahydrofolate to 5,10-methenyltetrahydrofolate and then the hydrolysis of 5,10-methenyltetrahydrofolate to 10-formyltetrahydrofolate.</text>
</comment>
<reference evidence="14 15" key="3">
    <citation type="submission" date="2023-06" db="EMBL/GenBank/DDBJ databases">
        <authorList>
            <person name="Zeman M."/>
            <person name="Kubasova T."/>
            <person name="Jahodarova E."/>
            <person name="Nykrynova M."/>
            <person name="Rychlik I."/>
        </authorList>
    </citation>
    <scope>NUCLEOTIDE SEQUENCE [LARGE SCALE GENOMIC DNA]</scope>
    <source>
        <strain evidence="14 15">ET39</strain>
    </source>
</reference>
<keyword evidence="9 11" id="KW-0486">Methionine biosynthesis</keyword>
<feature type="domain" description="Tetrahydrofolate dehydrogenase/cyclohydrolase NAD(P)-binding" evidence="13">
    <location>
        <begin position="138"/>
        <end position="281"/>
    </location>
</feature>
<dbReference type="InterPro" id="IPR000672">
    <property type="entry name" value="THF_DH/CycHdrlase"/>
</dbReference>
<evidence type="ECO:0000256" key="6">
    <source>
        <dbReference type="ARBA" id="ARBA00022857"/>
    </source>
</evidence>
<accession>A0ABT7UAN7</accession>
<dbReference type="NCBIfam" id="NF010783">
    <property type="entry name" value="PRK14186.1"/>
    <property type="match status" value="1"/>
</dbReference>
<dbReference type="SUPFAM" id="SSF51735">
    <property type="entry name" value="NAD(P)-binding Rossmann-fold domains"/>
    <property type="match status" value="1"/>
</dbReference>
<dbReference type="EC" id="3.5.4.9" evidence="11"/>
<evidence type="ECO:0000313" key="15">
    <source>
        <dbReference type="Proteomes" id="UP001529340"/>
    </source>
</evidence>
<dbReference type="PANTHER" id="PTHR48099:SF5">
    <property type="entry name" value="C-1-TETRAHYDROFOLATE SYNTHASE, CYTOPLASMIC"/>
    <property type="match status" value="1"/>
</dbReference>
<comment type="catalytic activity">
    <reaction evidence="11">
        <text>(6R)-5,10-methenyltetrahydrofolate + H2O = (6R)-10-formyltetrahydrofolate + H(+)</text>
        <dbReference type="Rhea" id="RHEA:23700"/>
        <dbReference type="ChEBI" id="CHEBI:15377"/>
        <dbReference type="ChEBI" id="CHEBI:15378"/>
        <dbReference type="ChEBI" id="CHEBI:57455"/>
        <dbReference type="ChEBI" id="CHEBI:195366"/>
        <dbReference type="EC" id="3.5.4.9"/>
    </reaction>
</comment>
<evidence type="ECO:0000256" key="7">
    <source>
        <dbReference type="ARBA" id="ARBA00023002"/>
    </source>
</evidence>
<dbReference type="PROSITE" id="PS00767">
    <property type="entry name" value="THF_DHG_CYH_2"/>
    <property type="match status" value="1"/>
</dbReference>
<dbReference type="SUPFAM" id="SSF53223">
    <property type="entry name" value="Aminoacid dehydrogenase-like, N-terminal domain"/>
    <property type="match status" value="1"/>
</dbReference>
<evidence type="ECO:0000256" key="11">
    <source>
        <dbReference type="HAMAP-Rule" id="MF_01576"/>
    </source>
</evidence>
<dbReference type="NCBIfam" id="NF008058">
    <property type="entry name" value="PRK10792.1"/>
    <property type="match status" value="1"/>
</dbReference>
<dbReference type="PROSITE" id="PS00766">
    <property type="entry name" value="THF_DHG_CYH_1"/>
    <property type="match status" value="1"/>
</dbReference>
<comment type="caution">
    <text evidence="14">The sequence shown here is derived from an EMBL/GenBank/DDBJ whole genome shotgun (WGS) entry which is preliminary data.</text>
</comment>
<dbReference type="PANTHER" id="PTHR48099">
    <property type="entry name" value="C-1-TETRAHYDROFOLATE SYNTHASE, CYTOPLASMIC-RELATED"/>
    <property type="match status" value="1"/>
</dbReference>
<keyword evidence="4 11" id="KW-0658">Purine biosynthesis</keyword>
<comment type="subunit">
    <text evidence="11">Homodimer.</text>
</comment>
<dbReference type="RefSeq" id="WP_289607134.1">
    <property type="nucleotide sequence ID" value="NZ_JAUDCG010000010.1"/>
</dbReference>
<evidence type="ECO:0000256" key="8">
    <source>
        <dbReference type="ARBA" id="ARBA00023102"/>
    </source>
</evidence>
<evidence type="ECO:0000259" key="13">
    <source>
        <dbReference type="Pfam" id="PF02882"/>
    </source>
</evidence>
<evidence type="ECO:0000259" key="12">
    <source>
        <dbReference type="Pfam" id="PF00763"/>
    </source>
</evidence>
<comment type="catalytic activity">
    <reaction evidence="11">
        <text>(6R)-5,10-methylene-5,6,7,8-tetrahydrofolate + NADP(+) = (6R)-5,10-methenyltetrahydrofolate + NADPH</text>
        <dbReference type="Rhea" id="RHEA:22812"/>
        <dbReference type="ChEBI" id="CHEBI:15636"/>
        <dbReference type="ChEBI" id="CHEBI:57455"/>
        <dbReference type="ChEBI" id="CHEBI:57783"/>
        <dbReference type="ChEBI" id="CHEBI:58349"/>
        <dbReference type="EC" id="1.5.1.5"/>
    </reaction>
</comment>
<proteinExistence type="inferred from homology"/>
<keyword evidence="15" id="KW-1185">Reference proteome</keyword>
<organism evidence="14 15">
    <name type="scientific">Amedibacillus dolichus</name>
    <dbReference type="NCBI Taxonomy" id="31971"/>
    <lineage>
        <taxon>Bacteria</taxon>
        <taxon>Bacillati</taxon>
        <taxon>Bacillota</taxon>
        <taxon>Erysipelotrichia</taxon>
        <taxon>Erysipelotrichales</taxon>
        <taxon>Erysipelotrichaceae</taxon>
        <taxon>Amedibacillus</taxon>
    </lineage>
</organism>
<dbReference type="EMBL" id="JAUDCG010000010">
    <property type="protein sequence ID" value="MDM8156669.1"/>
    <property type="molecule type" value="Genomic_DNA"/>
</dbReference>
<comment type="pathway">
    <text evidence="1 11">One-carbon metabolism; tetrahydrofolate interconversion.</text>
</comment>
<feature type="binding site" evidence="11">
    <location>
        <begin position="165"/>
        <end position="167"/>
    </location>
    <ligand>
        <name>NADP(+)</name>
        <dbReference type="ChEBI" id="CHEBI:58349"/>
    </ligand>
</feature>
<evidence type="ECO:0000313" key="14">
    <source>
        <dbReference type="EMBL" id="MDM8156669.1"/>
    </source>
</evidence>
<name>A0ABT7UAN7_9FIRM</name>
<dbReference type="GO" id="GO:0004477">
    <property type="term" value="F:methenyltetrahydrofolate cyclohydrolase activity"/>
    <property type="evidence" value="ECO:0007669"/>
    <property type="project" value="UniProtKB-EC"/>
</dbReference>
<evidence type="ECO:0000256" key="2">
    <source>
        <dbReference type="ARBA" id="ARBA00022563"/>
    </source>
</evidence>
<dbReference type="InterPro" id="IPR020867">
    <property type="entry name" value="THF_DH/CycHdrlase_CS"/>
</dbReference>
<comment type="similarity">
    <text evidence="11">Belongs to the tetrahydrofolate dehydrogenase/cyclohydrolase family.</text>
</comment>
<evidence type="ECO:0000256" key="1">
    <source>
        <dbReference type="ARBA" id="ARBA00004777"/>
    </source>
</evidence>
<evidence type="ECO:0000256" key="9">
    <source>
        <dbReference type="ARBA" id="ARBA00023167"/>
    </source>
</evidence>
<dbReference type="Proteomes" id="UP001529340">
    <property type="component" value="Unassembled WGS sequence"/>
</dbReference>
<feature type="domain" description="Tetrahydrofolate dehydrogenase/cyclohydrolase catalytic" evidence="12">
    <location>
        <begin position="4"/>
        <end position="119"/>
    </location>
</feature>
<gene>
    <name evidence="11 14" type="primary">folD</name>
    <name evidence="14" type="ORF">QUV96_03325</name>
</gene>
<dbReference type="PRINTS" id="PR00085">
    <property type="entry name" value="THFDHDRGNASE"/>
</dbReference>
<evidence type="ECO:0000256" key="10">
    <source>
        <dbReference type="ARBA" id="ARBA00023268"/>
    </source>
</evidence>
<sequence>MQIINGKAIAQEVKDGLCRKIETLRQQGKRIPKLSVVLIGTHAASATYVRNKERACAAIGMESDTIRLPETITQEELLAQIEQLNEDPMVDGILVQLPLPRQIDERKVLNAIDPGKDVDGFHPVNIGRLLIGEPASVPCTPKGIIRMLEAIGLDDLSGRHAIVIGRSNIVGKPIALLLLAKHATVTIAHSRTADLSALCREADIVIAAVGVPRLVKADWIKEDAVVIDVGINRDENGKLCGDVDFDDVKNVAQALSPVPGGVGPMTIAMLLSNTLAAYEEHEGGR</sequence>
<keyword evidence="3 11" id="KW-0028">Amino-acid biosynthesis</keyword>
<evidence type="ECO:0000256" key="3">
    <source>
        <dbReference type="ARBA" id="ARBA00022605"/>
    </source>
</evidence>
<dbReference type="EC" id="1.5.1.5" evidence="11"/>
<protein>
    <recommendedName>
        <fullName evidence="11">Bifunctional protein FolD</fullName>
    </recommendedName>
    <domain>
        <recommendedName>
            <fullName evidence="11">Methylenetetrahydrofolate dehydrogenase</fullName>
            <ecNumber evidence="11">1.5.1.5</ecNumber>
        </recommendedName>
    </domain>
    <domain>
        <recommendedName>
            <fullName evidence="11">Methenyltetrahydrofolate cyclohydrolase</fullName>
            <ecNumber evidence="11">3.5.4.9</ecNumber>
        </recommendedName>
    </domain>
</protein>
<reference evidence="15" key="2">
    <citation type="submission" date="2023-06" db="EMBL/GenBank/DDBJ databases">
        <title>Identification and characterization of horizontal gene transfer across gut microbiota members of farm animals based on homology search.</title>
        <authorList>
            <person name="Zeman M."/>
            <person name="Kubasova T."/>
            <person name="Jahodarova E."/>
            <person name="Nykrynova M."/>
            <person name="Rychlik I."/>
        </authorList>
    </citation>
    <scope>NUCLEOTIDE SEQUENCE [LARGE SCALE GENOMIC DNA]</scope>
    <source>
        <strain evidence="15">ET39</strain>
    </source>
</reference>
<dbReference type="InterPro" id="IPR046346">
    <property type="entry name" value="Aminoacid_DH-like_N_sf"/>
</dbReference>
<dbReference type="InterPro" id="IPR036291">
    <property type="entry name" value="NAD(P)-bd_dom_sf"/>
</dbReference>